<dbReference type="PROSITE" id="PS00678">
    <property type="entry name" value="WD_REPEATS_1"/>
    <property type="match status" value="1"/>
</dbReference>
<dbReference type="InterPro" id="IPR019775">
    <property type="entry name" value="WD40_repeat_CS"/>
</dbReference>
<protein>
    <submittedName>
        <fullName evidence="5">WD40 repeat-like protein</fullName>
    </submittedName>
</protein>
<keyword evidence="1 3" id="KW-0853">WD repeat</keyword>
<sequence>MTSTSILPSIKISKSGAAENSAQNTPIPSPITPTSDLGSDNGKAAASTRKDGQNASSANGSLPSKFSKPSTSSISTVDLERLQSPKIKNKGMGLDNSATVDPLTMQILRRTGTENTLRQKLRKDSYDDSMARNPGESMGGIGERNAPDAAAKNTDAQPQGREKKKGVSFLSRIMGGKKKGGDMSNDEDTFEGDIRTEGMDAHVFSQPIGYIPQFPAPPKYIRVRSHNKPKRDFDQTFLAQELYRKPNYEENGKPVTDSTANLSSLSLALPKHKSGAIWAMKFSKDGRYLAAGGQDKIVRVWQVIRIYSSCGGVRLNAPVFLSEPIREYAGHTADVLDLSWSKNNFLLSSSMDKTVRLWHVSRDECLCAFQHSDFVTAIVFHPRDDRFFLAGSLDSKLRLWSIPDKSVAFWNELPDLITAVAFTPDGRMAIAGCLNGLCLFYETEGLRYNTQVHVRSSHGRNAKGSKITGIETITFPPDDPNGEVKLLITSNDSRVRMYNARDKSLELKFKGYENTCSQIHATFSDDAKYVISGSEDGRVYIWNVGLGETEKKDKRPVEYFEAHPAIVTVGVMAPTKTRQLLGSSGDPLYDLCNPPPVTLVSRSDSISSKKETEASATEKRSEDDHATSHMPKVPEESPAYVARSAHSDGNIIVTADYTGRIKVFRQDCAHVKRKNESWETSSTFSKKIGSGVFGGRRRNSLSHGSDRILSWRQSIASSGSLDGSIRGGRYGDGNSSRNRSISPRKSMGALSIGSNGTTGRFARSGSVRSRATSIANDTVHQRNSEGGTANMRSPGKLALGEGERPGSSATMPVTGNDRMTQEGSANLAYYNPKHLPTSGVSAAATAATAGLRRGSRMTMGSDDSADEVFSSDGEGDESENETVRCKRCGGTSFKAKQSRRGEHKLLCVK</sequence>
<dbReference type="SMART" id="SM00320">
    <property type="entry name" value="WD40"/>
    <property type="match status" value="6"/>
</dbReference>
<keyword evidence="6" id="KW-1185">Reference proteome</keyword>
<reference evidence="5 6" key="1">
    <citation type="journal article" date="2018" name="Nat. Ecol. Evol.">
        <title>Pezizomycetes genomes reveal the molecular basis of ectomycorrhizal truffle lifestyle.</title>
        <authorList>
            <person name="Murat C."/>
            <person name="Payen T."/>
            <person name="Noel B."/>
            <person name="Kuo A."/>
            <person name="Morin E."/>
            <person name="Chen J."/>
            <person name="Kohler A."/>
            <person name="Krizsan K."/>
            <person name="Balestrini R."/>
            <person name="Da Silva C."/>
            <person name="Montanini B."/>
            <person name="Hainaut M."/>
            <person name="Levati E."/>
            <person name="Barry K.W."/>
            <person name="Belfiori B."/>
            <person name="Cichocki N."/>
            <person name="Clum A."/>
            <person name="Dockter R.B."/>
            <person name="Fauchery L."/>
            <person name="Guy J."/>
            <person name="Iotti M."/>
            <person name="Le Tacon F."/>
            <person name="Lindquist E.A."/>
            <person name="Lipzen A."/>
            <person name="Malagnac F."/>
            <person name="Mello A."/>
            <person name="Molinier V."/>
            <person name="Miyauchi S."/>
            <person name="Poulain J."/>
            <person name="Riccioni C."/>
            <person name="Rubini A."/>
            <person name="Sitrit Y."/>
            <person name="Splivallo R."/>
            <person name="Traeger S."/>
            <person name="Wang M."/>
            <person name="Zifcakova L."/>
            <person name="Wipf D."/>
            <person name="Zambonelli A."/>
            <person name="Paolocci F."/>
            <person name="Nowrousian M."/>
            <person name="Ottonello S."/>
            <person name="Baldrian P."/>
            <person name="Spatafora J.W."/>
            <person name="Henrissat B."/>
            <person name="Nagy L.G."/>
            <person name="Aury J.M."/>
            <person name="Wincker P."/>
            <person name="Grigoriev I.V."/>
            <person name="Bonfante P."/>
            <person name="Martin F.M."/>
        </authorList>
    </citation>
    <scope>NUCLEOTIDE SEQUENCE [LARGE SCALE GENOMIC DNA]</scope>
    <source>
        <strain evidence="5 6">120613-1</strain>
    </source>
</reference>
<dbReference type="PROSITE" id="PS50294">
    <property type="entry name" value="WD_REPEATS_REGION"/>
    <property type="match status" value="3"/>
</dbReference>
<feature type="compositionally biased region" description="Polar residues" evidence="4">
    <location>
        <begin position="733"/>
        <end position="743"/>
    </location>
</feature>
<dbReference type="AlphaFoldDB" id="A0A3N4J6S1"/>
<evidence type="ECO:0000256" key="2">
    <source>
        <dbReference type="ARBA" id="ARBA00022737"/>
    </source>
</evidence>
<gene>
    <name evidence="5" type="ORF">L873DRAFT_1708702</name>
</gene>
<dbReference type="InterPro" id="IPR015943">
    <property type="entry name" value="WD40/YVTN_repeat-like_dom_sf"/>
</dbReference>
<dbReference type="InterPro" id="IPR001680">
    <property type="entry name" value="WD40_rpt"/>
</dbReference>
<feature type="region of interest" description="Disordered" evidence="4">
    <location>
        <begin position="110"/>
        <end position="165"/>
    </location>
</feature>
<feature type="compositionally biased region" description="Polar residues" evidence="4">
    <location>
        <begin position="766"/>
        <end position="778"/>
    </location>
</feature>
<feature type="region of interest" description="Disordered" evidence="4">
    <location>
        <begin position="720"/>
        <end position="816"/>
    </location>
</feature>
<feature type="region of interest" description="Disordered" evidence="4">
    <location>
        <begin position="853"/>
        <end position="909"/>
    </location>
</feature>
<feature type="repeat" description="WD" evidence="3">
    <location>
        <begin position="328"/>
        <end position="368"/>
    </location>
</feature>
<dbReference type="InterPro" id="IPR036322">
    <property type="entry name" value="WD40_repeat_dom_sf"/>
</dbReference>
<feature type="region of interest" description="Disordered" evidence="4">
    <location>
        <begin position="1"/>
        <end position="98"/>
    </location>
</feature>
<feature type="compositionally biased region" description="Polar residues" evidence="4">
    <location>
        <begin position="807"/>
        <end position="816"/>
    </location>
</feature>
<feature type="compositionally biased region" description="Basic and acidic residues" evidence="4">
    <location>
        <begin position="899"/>
        <end position="909"/>
    </location>
</feature>
<dbReference type="Proteomes" id="UP000276215">
    <property type="component" value="Unassembled WGS sequence"/>
</dbReference>
<dbReference type="SUPFAM" id="SSF50978">
    <property type="entry name" value="WD40 repeat-like"/>
    <property type="match status" value="1"/>
</dbReference>
<feature type="region of interest" description="Disordered" evidence="4">
    <location>
        <begin position="600"/>
        <end position="635"/>
    </location>
</feature>
<accession>A0A3N4J6S1</accession>
<dbReference type="PANTHER" id="PTHR14221:SF0">
    <property type="entry name" value="WD REPEAT-CONTAINING PROTEIN 44"/>
    <property type="match status" value="1"/>
</dbReference>
<dbReference type="PANTHER" id="PTHR14221">
    <property type="entry name" value="WD REPEAT DOMAIN 44"/>
    <property type="match status" value="1"/>
</dbReference>
<feature type="compositionally biased region" description="Basic and acidic residues" evidence="4">
    <location>
        <begin position="607"/>
        <end position="635"/>
    </location>
</feature>
<dbReference type="CDD" id="cd00200">
    <property type="entry name" value="WD40"/>
    <property type="match status" value="1"/>
</dbReference>
<feature type="repeat" description="WD" evidence="3">
    <location>
        <begin position="368"/>
        <end position="402"/>
    </location>
</feature>
<dbReference type="PROSITE" id="PS50082">
    <property type="entry name" value="WD_REPEATS_2"/>
    <property type="match status" value="4"/>
</dbReference>
<feature type="repeat" description="WD" evidence="3">
    <location>
        <begin position="523"/>
        <end position="552"/>
    </location>
</feature>
<dbReference type="Gene3D" id="2.130.10.10">
    <property type="entry name" value="YVTN repeat-like/Quinoprotein amine dehydrogenase"/>
    <property type="match status" value="1"/>
</dbReference>
<evidence type="ECO:0000313" key="5">
    <source>
        <dbReference type="EMBL" id="RPA92748.1"/>
    </source>
</evidence>
<feature type="compositionally biased region" description="Low complexity" evidence="4">
    <location>
        <begin position="61"/>
        <end position="76"/>
    </location>
</feature>
<dbReference type="InterPro" id="IPR040324">
    <property type="entry name" value="WDR44/Dgr2"/>
</dbReference>
<organism evidence="5 6">
    <name type="scientific">Choiromyces venosus 120613-1</name>
    <dbReference type="NCBI Taxonomy" id="1336337"/>
    <lineage>
        <taxon>Eukaryota</taxon>
        <taxon>Fungi</taxon>
        <taxon>Dikarya</taxon>
        <taxon>Ascomycota</taxon>
        <taxon>Pezizomycotina</taxon>
        <taxon>Pezizomycetes</taxon>
        <taxon>Pezizales</taxon>
        <taxon>Tuberaceae</taxon>
        <taxon>Choiromyces</taxon>
    </lineage>
</organism>
<dbReference type="InterPro" id="IPR020472">
    <property type="entry name" value="WD40_PAC1"/>
</dbReference>
<evidence type="ECO:0000256" key="4">
    <source>
        <dbReference type="SAM" id="MobiDB-lite"/>
    </source>
</evidence>
<evidence type="ECO:0000313" key="6">
    <source>
        <dbReference type="Proteomes" id="UP000276215"/>
    </source>
</evidence>
<evidence type="ECO:0000256" key="3">
    <source>
        <dbReference type="PROSITE-ProRule" id="PRU00221"/>
    </source>
</evidence>
<proteinExistence type="predicted"/>
<dbReference type="EMBL" id="ML120466">
    <property type="protein sequence ID" value="RPA92748.1"/>
    <property type="molecule type" value="Genomic_DNA"/>
</dbReference>
<dbReference type="PRINTS" id="PR00320">
    <property type="entry name" value="GPROTEINBRPT"/>
</dbReference>
<name>A0A3N4J6S1_9PEZI</name>
<dbReference type="OrthoDB" id="1932312at2759"/>
<feature type="repeat" description="WD" evidence="3">
    <location>
        <begin position="270"/>
        <end position="303"/>
    </location>
</feature>
<dbReference type="Pfam" id="PF00400">
    <property type="entry name" value="WD40"/>
    <property type="match status" value="4"/>
</dbReference>
<dbReference type="STRING" id="1336337.A0A3N4J6S1"/>
<dbReference type="FunFam" id="2.130.10.10:FF:000697">
    <property type="entry name" value="WD repeat protein, variant"/>
    <property type="match status" value="1"/>
</dbReference>
<keyword evidence="2" id="KW-0677">Repeat</keyword>
<evidence type="ECO:0000256" key="1">
    <source>
        <dbReference type="ARBA" id="ARBA00022574"/>
    </source>
</evidence>